<keyword evidence="2" id="KW-1185">Reference proteome</keyword>
<evidence type="ECO:0000313" key="1">
    <source>
        <dbReference type="EMBL" id="MFD2616382.1"/>
    </source>
</evidence>
<dbReference type="EMBL" id="JBHUMR010000007">
    <property type="protein sequence ID" value="MFD2616382.1"/>
    <property type="molecule type" value="Genomic_DNA"/>
</dbReference>
<evidence type="ECO:0000313" key="2">
    <source>
        <dbReference type="Proteomes" id="UP001597458"/>
    </source>
</evidence>
<dbReference type="Proteomes" id="UP001597458">
    <property type="component" value="Unassembled WGS sequence"/>
</dbReference>
<organism evidence="1 2">
    <name type="scientific">Terrilactibacillus laevilacticus</name>
    <dbReference type="NCBI Taxonomy" id="1380157"/>
    <lineage>
        <taxon>Bacteria</taxon>
        <taxon>Bacillati</taxon>
        <taxon>Bacillota</taxon>
        <taxon>Bacilli</taxon>
        <taxon>Bacillales</taxon>
        <taxon>Bacillaceae</taxon>
        <taxon>Terrilactibacillus</taxon>
    </lineage>
</organism>
<proteinExistence type="predicted"/>
<sequence length="52" mass="6021">MKAGTSSVKFLITERHLFSSLDIKVKIMRASQNDRKILLMKDNNVFIRLGKQ</sequence>
<protein>
    <submittedName>
        <fullName evidence="1">Uncharacterized protein</fullName>
    </submittedName>
</protein>
<accession>A0ABW5PLY9</accession>
<gene>
    <name evidence="1" type="ORF">ACFSTF_03505</name>
</gene>
<comment type="caution">
    <text evidence="1">The sequence shown here is derived from an EMBL/GenBank/DDBJ whole genome shotgun (WGS) entry which is preliminary data.</text>
</comment>
<reference evidence="2" key="1">
    <citation type="journal article" date="2019" name="Int. J. Syst. Evol. Microbiol.">
        <title>The Global Catalogue of Microorganisms (GCM) 10K type strain sequencing project: providing services to taxonomists for standard genome sequencing and annotation.</title>
        <authorList>
            <consortium name="The Broad Institute Genomics Platform"/>
            <consortium name="The Broad Institute Genome Sequencing Center for Infectious Disease"/>
            <person name="Wu L."/>
            <person name="Ma J."/>
        </authorList>
    </citation>
    <scope>NUCLEOTIDE SEQUENCE [LARGE SCALE GENOMIC DNA]</scope>
    <source>
        <strain evidence="2">TISTR 2241</strain>
    </source>
</reference>
<name>A0ABW5PLY9_9BACI</name>